<proteinExistence type="predicted"/>
<keyword evidence="1" id="KW-1133">Transmembrane helix</keyword>
<keyword evidence="3" id="KW-1185">Reference proteome</keyword>
<dbReference type="InterPro" id="IPR016785">
    <property type="entry name" value="ComGD"/>
</dbReference>
<keyword evidence="1" id="KW-0812">Transmembrane</keyword>
<dbReference type="SUPFAM" id="SSF54523">
    <property type="entry name" value="Pili subunits"/>
    <property type="match status" value="1"/>
</dbReference>
<name>A0A1I5WBD9_9BACI</name>
<accession>A0A1I5WBD9</accession>
<evidence type="ECO:0000313" key="2">
    <source>
        <dbReference type="EMBL" id="SFQ16975.1"/>
    </source>
</evidence>
<dbReference type="InterPro" id="IPR045584">
    <property type="entry name" value="Pilin-like"/>
</dbReference>
<sequence>MKLVEDKNKKVERGFTLLETVIVLLMLHIVILIFVFSFHYLIMTYNEQAFFDRFQKDVLYAQQLAIHRQTPTAIKFSPEDHKYQITAKGKVISQTFYHKDVSIYFKTLRPPITFATTGNISRAGTLHVTFQKKVYAVVFLLGRGRMYINEV</sequence>
<evidence type="ECO:0000256" key="1">
    <source>
        <dbReference type="SAM" id="Phobius"/>
    </source>
</evidence>
<comment type="caution">
    <text evidence="2">The sequence shown here is derived from an EMBL/GenBank/DDBJ whole genome shotgun (WGS) entry which is preliminary data.</text>
</comment>
<gene>
    <name evidence="2" type="ORF">SAMN02745910_00481</name>
</gene>
<dbReference type="PIRSF" id="PIRSF021292">
    <property type="entry name" value="Competence_ComGD"/>
    <property type="match status" value="1"/>
</dbReference>
<dbReference type="RefSeq" id="WP_139210292.1">
    <property type="nucleotide sequence ID" value="NZ_FOXX01000001.1"/>
</dbReference>
<organism evidence="2 3">
    <name type="scientific">Priestia endophytica DSM 13796</name>
    <dbReference type="NCBI Taxonomy" id="1121089"/>
    <lineage>
        <taxon>Bacteria</taxon>
        <taxon>Bacillati</taxon>
        <taxon>Bacillota</taxon>
        <taxon>Bacilli</taxon>
        <taxon>Bacillales</taxon>
        <taxon>Bacillaceae</taxon>
        <taxon>Priestia</taxon>
    </lineage>
</organism>
<dbReference type="NCBIfam" id="NF040982">
    <property type="entry name" value="ComGD"/>
    <property type="match status" value="1"/>
</dbReference>
<dbReference type="EMBL" id="FOXX01000001">
    <property type="protein sequence ID" value="SFQ16975.1"/>
    <property type="molecule type" value="Genomic_DNA"/>
</dbReference>
<evidence type="ECO:0000313" key="3">
    <source>
        <dbReference type="Proteomes" id="UP000182762"/>
    </source>
</evidence>
<dbReference type="GeneID" id="93709252"/>
<keyword evidence="1" id="KW-0472">Membrane</keyword>
<reference evidence="2 3" key="1">
    <citation type="submission" date="2016-10" db="EMBL/GenBank/DDBJ databases">
        <authorList>
            <person name="Varghese N."/>
            <person name="Submissions S."/>
        </authorList>
    </citation>
    <scope>NUCLEOTIDE SEQUENCE [LARGE SCALE GENOMIC DNA]</scope>
    <source>
        <strain evidence="2 3">DSM 13796</strain>
    </source>
</reference>
<protein>
    <submittedName>
        <fullName evidence="2">Competence protein ComGD</fullName>
    </submittedName>
</protein>
<dbReference type="Proteomes" id="UP000182762">
    <property type="component" value="Unassembled WGS sequence"/>
</dbReference>
<feature type="transmembrane region" description="Helical" evidence="1">
    <location>
        <begin position="21"/>
        <end position="42"/>
    </location>
</feature>